<dbReference type="GO" id="GO:0031090">
    <property type="term" value="C:organelle membrane"/>
    <property type="evidence" value="ECO:0007669"/>
    <property type="project" value="TreeGrafter"/>
</dbReference>
<dbReference type="Ensembl" id="ENSGEVT00005008567.1">
    <property type="protein sequence ID" value="ENSGEVP00005008167.1"/>
    <property type="gene ID" value="ENSGEVG00005005866.1"/>
</dbReference>
<keyword evidence="1" id="KW-1133">Transmembrane helix</keyword>
<accession>A0A8C4VZ08</accession>
<evidence type="ECO:0000313" key="3">
    <source>
        <dbReference type="Ensembl" id="ENSGEVP00005008167.1"/>
    </source>
</evidence>
<dbReference type="OrthoDB" id="5804250at2759"/>
<keyword evidence="4" id="KW-1185">Reference proteome</keyword>
<keyword evidence="1" id="KW-0812">Transmembrane</keyword>
<dbReference type="GO" id="GO:0016055">
    <property type="term" value="P:Wnt signaling pathway"/>
    <property type="evidence" value="ECO:0007669"/>
    <property type="project" value="InterPro"/>
</dbReference>
<dbReference type="InterPro" id="IPR009551">
    <property type="entry name" value="Wntless"/>
</dbReference>
<evidence type="ECO:0000256" key="1">
    <source>
        <dbReference type="SAM" id="Phobius"/>
    </source>
</evidence>
<dbReference type="Pfam" id="PF21883">
    <property type="entry name" value="WLS_GOLD"/>
    <property type="match status" value="1"/>
</dbReference>
<reference evidence="3" key="1">
    <citation type="submission" date="2025-08" db="UniProtKB">
        <authorList>
            <consortium name="Ensembl"/>
        </authorList>
    </citation>
    <scope>IDENTIFICATION</scope>
</reference>
<dbReference type="GO" id="GO:0006886">
    <property type="term" value="P:intracellular protein transport"/>
    <property type="evidence" value="ECO:0007669"/>
    <property type="project" value="TreeGrafter"/>
</dbReference>
<dbReference type="GO" id="GO:0061355">
    <property type="term" value="P:Wnt protein secretion"/>
    <property type="evidence" value="ECO:0007669"/>
    <property type="project" value="TreeGrafter"/>
</dbReference>
<reference evidence="3" key="2">
    <citation type="submission" date="2025-09" db="UniProtKB">
        <authorList>
            <consortium name="Ensembl"/>
        </authorList>
    </citation>
    <scope>IDENTIFICATION</scope>
</reference>
<dbReference type="PANTHER" id="PTHR13449:SF2">
    <property type="entry name" value="PROTEIN WNTLESS HOMOLOG"/>
    <property type="match status" value="1"/>
</dbReference>
<name>A0A8C4VZ08_9SAUR</name>
<dbReference type="GeneTree" id="ENSGT00390000005897"/>
<protein>
    <recommendedName>
        <fullName evidence="2">Wntless GOLD domain-containing protein</fullName>
    </recommendedName>
</protein>
<dbReference type="Proteomes" id="UP000694390">
    <property type="component" value="Unassembled WGS sequence"/>
</dbReference>
<organism evidence="3 4">
    <name type="scientific">Gopherus evgoodei</name>
    <name type="common">Goodes thornscrub tortoise</name>
    <dbReference type="NCBI Taxonomy" id="1825980"/>
    <lineage>
        <taxon>Eukaryota</taxon>
        <taxon>Metazoa</taxon>
        <taxon>Chordata</taxon>
        <taxon>Craniata</taxon>
        <taxon>Vertebrata</taxon>
        <taxon>Euteleostomi</taxon>
        <taxon>Archelosauria</taxon>
        <taxon>Testudinata</taxon>
        <taxon>Testudines</taxon>
        <taxon>Cryptodira</taxon>
        <taxon>Durocryptodira</taxon>
        <taxon>Testudinoidea</taxon>
        <taxon>Testudinidae</taxon>
        <taxon>Gopherus</taxon>
    </lineage>
</organism>
<feature type="domain" description="Wntless GOLD" evidence="2">
    <location>
        <begin position="43"/>
        <end position="124"/>
    </location>
</feature>
<feature type="transmembrane region" description="Helical" evidence="1">
    <location>
        <begin position="20"/>
        <end position="43"/>
    </location>
</feature>
<dbReference type="PANTHER" id="PTHR13449">
    <property type="entry name" value="INTEGRAL MEMBRANE PROTEIN GPR177"/>
    <property type="match status" value="1"/>
</dbReference>
<dbReference type="GO" id="GO:0017147">
    <property type="term" value="F:Wnt-protein binding"/>
    <property type="evidence" value="ECO:0007669"/>
    <property type="project" value="InterPro"/>
</dbReference>
<dbReference type="AlphaFoldDB" id="A0A8C4VZ08"/>
<dbReference type="GO" id="GO:0012505">
    <property type="term" value="C:endomembrane system"/>
    <property type="evidence" value="ECO:0007669"/>
    <property type="project" value="TreeGrafter"/>
</dbReference>
<proteinExistence type="predicted"/>
<keyword evidence="1" id="KW-0472">Membrane</keyword>
<sequence>MAGAVTENMSTKKLCIVGRILLISQVIAFLVGGLMGNCALYVIKCINVQKPHHQTKWLMPWGPSQCEKIQDLDEEMSRPIDIGDIVFAVHFPLPNREMSSWLQFMIVTMQLDIVFKMDNAISKSLTNYPHAA</sequence>
<dbReference type="InterPro" id="IPR053936">
    <property type="entry name" value="WLS_GOLD"/>
</dbReference>
<evidence type="ECO:0000259" key="2">
    <source>
        <dbReference type="Pfam" id="PF21883"/>
    </source>
</evidence>
<evidence type="ECO:0000313" key="4">
    <source>
        <dbReference type="Proteomes" id="UP000694390"/>
    </source>
</evidence>